<dbReference type="EMBL" id="DXFA01000024">
    <property type="protein sequence ID" value="HIX47669.1"/>
    <property type="molecule type" value="Genomic_DNA"/>
</dbReference>
<sequence length="182" mass="19677">MKKLAAGTAVLAAAAVLTAMPVFAENTTSAKTDLTLYVPNDPVYTITVPETVELSATENTQVPVTASDVKYIPEGKKISVTFEKGNGTFGRLYLTGVNEETGKDYTLTLYIKGTEGEFKMGALENQIKGMELAAFTDNGTMNYELRPANLEFPDSTNDNLKVQKGVHYSASVTYGIELTDIE</sequence>
<organism evidence="2 3">
    <name type="scientific">Candidatus Mediterraneibacter caccavium</name>
    <dbReference type="NCBI Taxonomy" id="2838661"/>
    <lineage>
        <taxon>Bacteria</taxon>
        <taxon>Bacillati</taxon>
        <taxon>Bacillota</taxon>
        <taxon>Clostridia</taxon>
        <taxon>Lachnospirales</taxon>
        <taxon>Lachnospiraceae</taxon>
        <taxon>Mediterraneibacter</taxon>
    </lineage>
</organism>
<keyword evidence="1" id="KW-0732">Signal</keyword>
<feature type="signal peptide" evidence="1">
    <location>
        <begin position="1"/>
        <end position="24"/>
    </location>
</feature>
<feature type="chain" id="PRO_5039138351" evidence="1">
    <location>
        <begin position="25"/>
        <end position="182"/>
    </location>
</feature>
<proteinExistence type="predicted"/>
<gene>
    <name evidence="2" type="ORF">H9981_01415</name>
</gene>
<dbReference type="AlphaFoldDB" id="A0A9D1VVD5"/>
<evidence type="ECO:0000256" key="1">
    <source>
        <dbReference type="SAM" id="SignalP"/>
    </source>
</evidence>
<reference evidence="2" key="1">
    <citation type="journal article" date="2021" name="PeerJ">
        <title>Extensive microbial diversity within the chicken gut microbiome revealed by metagenomics and culture.</title>
        <authorList>
            <person name="Gilroy R."/>
            <person name="Ravi A."/>
            <person name="Getino M."/>
            <person name="Pursley I."/>
            <person name="Horton D.L."/>
            <person name="Alikhan N.F."/>
            <person name="Baker D."/>
            <person name="Gharbi K."/>
            <person name="Hall N."/>
            <person name="Watson M."/>
            <person name="Adriaenssens E.M."/>
            <person name="Foster-Nyarko E."/>
            <person name="Jarju S."/>
            <person name="Secka A."/>
            <person name="Antonio M."/>
            <person name="Oren A."/>
            <person name="Chaudhuri R.R."/>
            <person name="La Ragione R."/>
            <person name="Hildebrand F."/>
            <person name="Pallen M.J."/>
        </authorList>
    </citation>
    <scope>NUCLEOTIDE SEQUENCE</scope>
    <source>
        <strain evidence="2">ChiSjej5B23-15282</strain>
    </source>
</reference>
<reference evidence="2" key="2">
    <citation type="submission" date="2021-04" db="EMBL/GenBank/DDBJ databases">
        <authorList>
            <person name="Gilroy R."/>
        </authorList>
    </citation>
    <scope>NUCLEOTIDE SEQUENCE</scope>
    <source>
        <strain evidence="2">ChiSjej5B23-15282</strain>
    </source>
</reference>
<dbReference type="Proteomes" id="UP000824243">
    <property type="component" value="Unassembled WGS sequence"/>
</dbReference>
<name>A0A9D1VVD5_9FIRM</name>
<evidence type="ECO:0000313" key="2">
    <source>
        <dbReference type="EMBL" id="HIX47669.1"/>
    </source>
</evidence>
<evidence type="ECO:0000313" key="3">
    <source>
        <dbReference type="Proteomes" id="UP000824243"/>
    </source>
</evidence>
<protein>
    <submittedName>
        <fullName evidence="2">Uncharacterized protein</fullName>
    </submittedName>
</protein>
<comment type="caution">
    <text evidence="2">The sequence shown here is derived from an EMBL/GenBank/DDBJ whole genome shotgun (WGS) entry which is preliminary data.</text>
</comment>
<accession>A0A9D1VVD5</accession>